<keyword evidence="9" id="KW-1185">Reference proteome</keyword>
<dbReference type="NCBIfam" id="TIGR00937">
    <property type="entry name" value="2A51"/>
    <property type="match status" value="1"/>
</dbReference>
<dbReference type="EMBL" id="BAABHD010000071">
    <property type="protein sequence ID" value="GAA4462702.1"/>
    <property type="molecule type" value="Genomic_DNA"/>
</dbReference>
<dbReference type="RefSeq" id="WP_345246271.1">
    <property type="nucleotide sequence ID" value="NZ_BAABHD010000071.1"/>
</dbReference>
<protein>
    <submittedName>
        <fullName evidence="8">Chromate transporter</fullName>
    </submittedName>
</protein>
<evidence type="ECO:0000256" key="5">
    <source>
        <dbReference type="ARBA" id="ARBA00022989"/>
    </source>
</evidence>
<evidence type="ECO:0000256" key="2">
    <source>
        <dbReference type="ARBA" id="ARBA00005262"/>
    </source>
</evidence>
<evidence type="ECO:0000313" key="8">
    <source>
        <dbReference type="EMBL" id="GAA4462702.1"/>
    </source>
</evidence>
<keyword evidence="3" id="KW-1003">Cell membrane</keyword>
<feature type="transmembrane region" description="Helical" evidence="7">
    <location>
        <begin position="342"/>
        <end position="359"/>
    </location>
</feature>
<organism evidence="8 9">
    <name type="scientific">Nibrella saemangeumensis</name>
    <dbReference type="NCBI Taxonomy" id="1084526"/>
    <lineage>
        <taxon>Bacteria</taxon>
        <taxon>Pseudomonadati</taxon>
        <taxon>Bacteroidota</taxon>
        <taxon>Cytophagia</taxon>
        <taxon>Cytophagales</taxon>
        <taxon>Spirosomataceae</taxon>
        <taxon>Nibrella</taxon>
    </lineage>
</organism>
<feature type="transmembrane region" description="Helical" evidence="7">
    <location>
        <begin position="61"/>
        <end position="81"/>
    </location>
</feature>
<evidence type="ECO:0000313" key="9">
    <source>
        <dbReference type="Proteomes" id="UP001501175"/>
    </source>
</evidence>
<dbReference type="Pfam" id="PF02417">
    <property type="entry name" value="Chromate_transp"/>
    <property type="match status" value="2"/>
</dbReference>
<feature type="transmembrane region" description="Helical" evidence="7">
    <location>
        <begin position="122"/>
        <end position="140"/>
    </location>
</feature>
<dbReference type="InterPro" id="IPR003370">
    <property type="entry name" value="Chromate_transpt"/>
</dbReference>
<reference evidence="9" key="1">
    <citation type="journal article" date="2019" name="Int. J. Syst. Evol. Microbiol.">
        <title>The Global Catalogue of Microorganisms (GCM) 10K type strain sequencing project: providing services to taxonomists for standard genome sequencing and annotation.</title>
        <authorList>
            <consortium name="The Broad Institute Genomics Platform"/>
            <consortium name="The Broad Institute Genome Sequencing Center for Infectious Disease"/>
            <person name="Wu L."/>
            <person name="Ma J."/>
        </authorList>
    </citation>
    <scope>NUCLEOTIDE SEQUENCE [LARGE SCALE GENOMIC DNA]</scope>
    <source>
        <strain evidence="9">JCM 17927</strain>
    </source>
</reference>
<comment type="similarity">
    <text evidence="2">Belongs to the chromate ion transporter (CHR) (TC 2.A.51) family.</text>
</comment>
<feature type="transmembrane region" description="Helical" evidence="7">
    <location>
        <begin position="366"/>
        <end position="382"/>
    </location>
</feature>
<feature type="transmembrane region" description="Helical" evidence="7">
    <location>
        <begin position="152"/>
        <end position="185"/>
    </location>
</feature>
<evidence type="ECO:0000256" key="6">
    <source>
        <dbReference type="ARBA" id="ARBA00023136"/>
    </source>
</evidence>
<feature type="transmembrane region" description="Helical" evidence="7">
    <location>
        <begin position="20"/>
        <end position="40"/>
    </location>
</feature>
<comment type="subcellular location">
    <subcellularLocation>
        <location evidence="1">Cell membrane</location>
        <topology evidence="1">Multi-pass membrane protein</topology>
    </subcellularLocation>
</comment>
<dbReference type="Proteomes" id="UP001501175">
    <property type="component" value="Unassembled WGS sequence"/>
</dbReference>
<dbReference type="PANTHER" id="PTHR33567">
    <property type="entry name" value="CHROMATE ION TRANSPORTER (EUROFUNG)"/>
    <property type="match status" value="1"/>
</dbReference>
<name>A0ABP8N7K3_9BACT</name>
<proteinExistence type="inferred from homology"/>
<feature type="transmembrane region" description="Helical" evidence="7">
    <location>
        <begin position="222"/>
        <end position="241"/>
    </location>
</feature>
<feature type="transmembrane region" description="Helical" evidence="7">
    <location>
        <begin position="317"/>
        <end position="336"/>
    </location>
</feature>
<keyword evidence="6 7" id="KW-0472">Membrane</keyword>
<feature type="transmembrane region" description="Helical" evidence="7">
    <location>
        <begin position="281"/>
        <end position="305"/>
    </location>
</feature>
<keyword evidence="4 7" id="KW-0812">Transmembrane</keyword>
<sequence>MNPDIQVPSMTRPYTLKQLATYFLRLGATGFGGPPALIGYMHRDLVQQNQWISEEDYREGLALAQLAPGPLAAQLGIYLGYVHYGVLGATLTGLAFVLPSFLMVVALGWAYIYFGGLPWMQAAFYGVGSAVIGIIAIGTYRLTLKTVGKEPLLLGLFALSALATFMAESELLWLVLLSGVVVWLVKAPPAGVRLGSLSPFLLEVFPAIDSTLWQLALFFTKAGAFVFGSGLAIVPFLYGGVVKEFGWLNEQQFLDAVAVAMITPGPVVITVGFIGYLVAGFSGACVAATATFLPCYLFTILPAPYFKKYGKRPDIKAFVDGVTVSAVGAIAGAVIVLGKRQLTDWPAVVLALIAFGLLYRYKKLPELVLIGAAAVVGLLLRYV</sequence>
<comment type="caution">
    <text evidence="8">The sequence shown here is derived from an EMBL/GenBank/DDBJ whole genome shotgun (WGS) entry which is preliminary data.</text>
</comment>
<keyword evidence="5 7" id="KW-1133">Transmembrane helix</keyword>
<feature type="transmembrane region" description="Helical" evidence="7">
    <location>
        <begin position="253"/>
        <end position="275"/>
    </location>
</feature>
<evidence type="ECO:0000256" key="1">
    <source>
        <dbReference type="ARBA" id="ARBA00004651"/>
    </source>
</evidence>
<evidence type="ECO:0000256" key="3">
    <source>
        <dbReference type="ARBA" id="ARBA00022475"/>
    </source>
</evidence>
<evidence type="ECO:0000256" key="7">
    <source>
        <dbReference type="SAM" id="Phobius"/>
    </source>
</evidence>
<gene>
    <name evidence="8" type="ORF">GCM10023189_39700</name>
</gene>
<evidence type="ECO:0000256" key="4">
    <source>
        <dbReference type="ARBA" id="ARBA00022692"/>
    </source>
</evidence>
<dbReference type="PIRSF" id="PIRSF004810">
    <property type="entry name" value="ChrA"/>
    <property type="match status" value="1"/>
</dbReference>
<feature type="transmembrane region" description="Helical" evidence="7">
    <location>
        <begin position="87"/>
        <end position="110"/>
    </location>
</feature>
<accession>A0ABP8N7K3</accession>
<dbReference type="InterPro" id="IPR014047">
    <property type="entry name" value="Chr_Tranpt_l_chain"/>
</dbReference>
<dbReference type="PANTHER" id="PTHR33567:SF3">
    <property type="entry name" value="CHROMATE ION TRANSPORTER (EUROFUNG)"/>
    <property type="match status" value="1"/>
</dbReference>